<evidence type="ECO:0000256" key="4">
    <source>
        <dbReference type="ARBA" id="ARBA00022544"/>
    </source>
</evidence>
<dbReference type="PANTHER" id="PTHR34975">
    <property type="entry name" value="SPORE GERMINATION PROTEIN A2"/>
    <property type="match status" value="1"/>
</dbReference>
<feature type="transmembrane region" description="Helical" evidence="8">
    <location>
        <begin position="34"/>
        <end position="55"/>
    </location>
</feature>
<dbReference type="Pfam" id="PF03845">
    <property type="entry name" value="Spore_permease"/>
    <property type="match status" value="1"/>
</dbReference>
<feature type="transmembrane region" description="Helical" evidence="8">
    <location>
        <begin position="269"/>
        <end position="292"/>
    </location>
</feature>
<dbReference type="InterPro" id="IPR004761">
    <property type="entry name" value="Spore_GerAB"/>
</dbReference>
<keyword evidence="7 8" id="KW-0472">Membrane</keyword>
<keyword evidence="6 8" id="KW-1133">Transmembrane helix</keyword>
<feature type="transmembrane region" description="Helical" evidence="8">
    <location>
        <begin position="214"/>
        <end position="237"/>
    </location>
</feature>
<feature type="transmembrane region" description="Helical" evidence="8">
    <location>
        <begin position="7"/>
        <end position="28"/>
    </location>
</feature>
<evidence type="ECO:0000256" key="6">
    <source>
        <dbReference type="ARBA" id="ARBA00022989"/>
    </source>
</evidence>
<dbReference type="Proteomes" id="UP001589609">
    <property type="component" value="Unassembled WGS sequence"/>
</dbReference>
<evidence type="ECO:0000256" key="1">
    <source>
        <dbReference type="ARBA" id="ARBA00004141"/>
    </source>
</evidence>
<comment type="caution">
    <text evidence="9">The sequence shown here is derived from an EMBL/GenBank/DDBJ whole genome shotgun (WGS) entry which is preliminary data.</text>
</comment>
<comment type="similarity">
    <text evidence="2">Belongs to the amino acid-polyamine-organocation (APC) superfamily. Spore germination protein (SGP) (TC 2.A.3.9) family.</text>
</comment>
<feature type="transmembrane region" description="Helical" evidence="8">
    <location>
        <begin position="75"/>
        <end position="92"/>
    </location>
</feature>
<evidence type="ECO:0000256" key="2">
    <source>
        <dbReference type="ARBA" id="ARBA00007998"/>
    </source>
</evidence>
<evidence type="ECO:0000256" key="5">
    <source>
        <dbReference type="ARBA" id="ARBA00022692"/>
    </source>
</evidence>
<keyword evidence="10" id="KW-1185">Reference proteome</keyword>
<proteinExistence type="inferred from homology"/>
<feature type="transmembrane region" description="Helical" evidence="8">
    <location>
        <begin position="141"/>
        <end position="162"/>
    </location>
</feature>
<sequence>MERISVFQLFTMTVFLQIGTTVIFGFASSAGRDAWLAILISTVIGLIMIVLYTFLMEMNSGLTLIEWFPAQLGRWLGVPLAWLYPLMILYTSGRVFSDLKALVPATLLPGTPSWFVVAAMLLVIIYCLFSGIEILARFTEYLLPVLFFLFIIEIILLFSSGVVDFKHVQPVLGQGWGKVWSAVWPTGITQTFAETLVLAIIWPSVKKREKVRKTTIIATLLSGLTISAFSLMEILVLGEGIVDHSMYPLYVLVRQISIADFLENLDAMVALNMIITAYIKVTIYLFAAIRAIQVLLNMLDNRPIIFPVAAITYLLGMTMSTNINEHIYVGVTIFPLYVWVPLLIILPIVLLIVTLIRRKWLKQHNK</sequence>
<name>A0ABV5WC82_9BACI</name>
<evidence type="ECO:0000256" key="7">
    <source>
        <dbReference type="ARBA" id="ARBA00023136"/>
    </source>
</evidence>
<keyword evidence="5 8" id="KW-0812">Transmembrane</keyword>
<dbReference type="NCBIfam" id="TIGR00912">
    <property type="entry name" value="2A0309"/>
    <property type="match status" value="1"/>
</dbReference>
<evidence type="ECO:0000313" key="10">
    <source>
        <dbReference type="Proteomes" id="UP001589609"/>
    </source>
</evidence>
<feature type="transmembrane region" description="Helical" evidence="8">
    <location>
        <begin position="304"/>
        <end position="324"/>
    </location>
</feature>
<evidence type="ECO:0000256" key="8">
    <source>
        <dbReference type="SAM" id="Phobius"/>
    </source>
</evidence>
<gene>
    <name evidence="9" type="ORF">ACFFMS_06640</name>
</gene>
<dbReference type="EMBL" id="JBHMAF010000021">
    <property type="protein sequence ID" value="MFB9758200.1"/>
    <property type="molecule type" value="Genomic_DNA"/>
</dbReference>
<feature type="transmembrane region" description="Helical" evidence="8">
    <location>
        <begin position="336"/>
        <end position="356"/>
    </location>
</feature>
<evidence type="ECO:0000313" key="9">
    <source>
        <dbReference type="EMBL" id="MFB9758200.1"/>
    </source>
</evidence>
<protein>
    <submittedName>
        <fullName evidence="9">GerAB/ArcD/ProY family transporter</fullName>
    </submittedName>
</protein>
<organism evidence="9 10">
    <name type="scientific">Ectobacillus funiculus</name>
    <dbReference type="NCBI Taxonomy" id="137993"/>
    <lineage>
        <taxon>Bacteria</taxon>
        <taxon>Bacillati</taxon>
        <taxon>Bacillota</taxon>
        <taxon>Bacilli</taxon>
        <taxon>Bacillales</taxon>
        <taxon>Bacillaceae</taxon>
        <taxon>Ectobacillus</taxon>
    </lineage>
</organism>
<keyword evidence="4" id="KW-0309">Germination</keyword>
<reference evidence="9 10" key="1">
    <citation type="submission" date="2024-09" db="EMBL/GenBank/DDBJ databases">
        <authorList>
            <person name="Sun Q."/>
            <person name="Mori K."/>
        </authorList>
    </citation>
    <scope>NUCLEOTIDE SEQUENCE [LARGE SCALE GENOMIC DNA]</scope>
    <source>
        <strain evidence="9 10">JCM 11201</strain>
    </source>
</reference>
<accession>A0ABV5WC82</accession>
<dbReference type="PANTHER" id="PTHR34975:SF2">
    <property type="entry name" value="SPORE GERMINATION PROTEIN A2"/>
    <property type="match status" value="1"/>
</dbReference>
<dbReference type="RefSeq" id="WP_379948466.1">
    <property type="nucleotide sequence ID" value="NZ_JBHMAF010000021.1"/>
</dbReference>
<keyword evidence="3" id="KW-0813">Transport</keyword>
<comment type="subcellular location">
    <subcellularLocation>
        <location evidence="1">Membrane</location>
        <topology evidence="1">Multi-pass membrane protein</topology>
    </subcellularLocation>
</comment>
<evidence type="ECO:0000256" key="3">
    <source>
        <dbReference type="ARBA" id="ARBA00022448"/>
    </source>
</evidence>
<feature type="transmembrane region" description="Helical" evidence="8">
    <location>
        <begin position="112"/>
        <end position="129"/>
    </location>
</feature>
<feature type="transmembrane region" description="Helical" evidence="8">
    <location>
        <begin position="182"/>
        <end position="202"/>
    </location>
</feature>